<evidence type="ECO:0000313" key="8">
    <source>
        <dbReference type="EMBL" id="SFK03376.1"/>
    </source>
</evidence>
<feature type="domain" description="ATP-grasp" evidence="7">
    <location>
        <begin position="111"/>
        <end position="297"/>
    </location>
</feature>
<dbReference type="STRING" id="45496.SAMN04488079_10468"/>
<sequence length="379" mass="41130">MNTQILPGSTLGMLGGGQLGRMFTSAAQIMGYKVVVLDPDPQSPAGVIADQHICAAYDDEKALDDMAQLCAAITTEFENIPAQTLAFLEQKTIVHPSSKALASTQNRNVEKNFIASLGIQTAPFFCIRRKQDIAEAEKVIAFPAILKVATFGYDGKGQIPCKTIEDVYAGFETLGEKECVLEQRIDLDKEISVVLARSQTGTIINFPVAENVHVNGILHTTTVPTSVHAEQAQKAIQMANDIAKGLGYVGTMAVEFFVSQTGEIIANEIAPRPHNSGHYTLDACHTSQFEQQVRMLCGLPAGDCDLTTPVVMVNLLGDVWGNSQPHWETLLSEANIKLHLYGKQEARPGRKMGHFNVLAGTVDQAMQQAETCFENLKAD</sequence>
<comment type="pathway">
    <text evidence="5 6">Purine metabolism; IMP biosynthesis via de novo pathway; 5-amino-1-(5-phospho-D-ribosyl)imidazole-4-carboxylate from 5-amino-1-(5-phospho-D-ribosyl)imidazole (N5-CAIR route): step 1/2.</text>
</comment>
<dbReference type="Pfam" id="PF02222">
    <property type="entry name" value="ATP-grasp"/>
    <property type="match status" value="1"/>
</dbReference>
<evidence type="ECO:0000256" key="3">
    <source>
        <dbReference type="ARBA" id="ARBA00022755"/>
    </source>
</evidence>
<gene>
    <name evidence="5 6" type="primary">purK</name>
    <name evidence="8" type="ORF">SAMN04488079_10468</name>
</gene>
<evidence type="ECO:0000256" key="6">
    <source>
        <dbReference type="RuleBase" id="RU361200"/>
    </source>
</evidence>
<dbReference type="InterPro" id="IPR013815">
    <property type="entry name" value="ATP_grasp_subdomain_1"/>
</dbReference>
<dbReference type="Proteomes" id="UP000198924">
    <property type="component" value="Unassembled WGS sequence"/>
</dbReference>
<dbReference type="OrthoDB" id="9804625at2"/>
<dbReference type="Gene3D" id="3.30.1490.20">
    <property type="entry name" value="ATP-grasp fold, A domain"/>
    <property type="match status" value="1"/>
</dbReference>
<dbReference type="GO" id="GO:0005829">
    <property type="term" value="C:cytosol"/>
    <property type="evidence" value="ECO:0007669"/>
    <property type="project" value="TreeGrafter"/>
</dbReference>
<dbReference type="SUPFAM" id="SSF56059">
    <property type="entry name" value="Glutathione synthetase ATP-binding domain-like"/>
    <property type="match status" value="1"/>
</dbReference>
<comment type="catalytic activity">
    <reaction evidence="5 6">
        <text>5-amino-1-(5-phospho-beta-D-ribosyl)imidazole + hydrogencarbonate + ATP = 5-carboxyamino-1-(5-phospho-D-ribosyl)imidazole + ADP + phosphate + 2 H(+)</text>
        <dbReference type="Rhea" id="RHEA:19317"/>
        <dbReference type="ChEBI" id="CHEBI:15378"/>
        <dbReference type="ChEBI" id="CHEBI:17544"/>
        <dbReference type="ChEBI" id="CHEBI:30616"/>
        <dbReference type="ChEBI" id="CHEBI:43474"/>
        <dbReference type="ChEBI" id="CHEBI:58730"/>
        <dbReference type="ChEBI" id="CHEBI:137981"/>
        <dbReference type="ChEBI" id="CHEBI:456216"/>
        <dbReference type="EC" id="6.3.4.18"/>
    </reaction>
</comment>
<name>A0A1I3WAC2_9GAMM</name>
<dbReference type="InterPro" id="IPR016185">
    <property type="entry name" value="PreATP-grasp_dom_sf"/>
</dbReference>
<proteinExistence type="inferred from homology"/>
<keyword evidence="2 5" id="KW-0547">Nucleotide-binding</keyword>
<dbReference type="SUPFAM" id="SSF51246">
    <property type="entry name" value="Rudiment single hybrid motif"/>
    <property type="match status" value="1"/>
</dbReference>
<reference evidence="9" key="1">
    <citation type="submission" date="2016-10" db="EMBL/GenBank/DDBJ databases">
        <authorList>
            <person name="Varghese N."/>
            <person name="Submissions S."/>
        </authorList>
    </citation>
    <scope>NUCLEOTIDE SEQUENCE [LARGE SCALE GENOMIC DNA]</scope>
    <source>
        <strain evidence="9">DSM 11578</strain>
    </source>
</reference>
<evidence type="ECO:0000256" key="4">
    <source>
        <dbReference type="ARBA" id="ARBA00022840"/>
    </source>
</evidence>
<dbReference type="PANTHER" id="PTHR11609">
    <property type="entry name" value="PURINE BIOSYNTHESIS PROTEIN 6/7, PUR6/7"/>
    <property type="match status" value="1"/>
</dbReference>
<dbReference type="InterPro" id="IPR003135">
    <property type="entry name" value="ATP-grasp_carboxylate-amine"/>
</dbReference>
<feature type="binding site" evidence="5">
    <location>
        <position position="107"/>
    </location>
    <ligand>
        <name>ATP</name>
        <dbReference type="ChEBI" id="CHEBI:30616"/>
    </ligand>
</feature>
<keyword evidence="1 5" id="KW-0436">Ligase</keyword>
<evidence type="ECO:0000313" key="9">
    <source>
        <dbReference type="Proteomes" id="UP000198924"/>
    </source>
</evidence>
<dbReference type="PROSITE" id="PS50975">
    <property type="entry name" value="ATP_GRASP"/>
    <property type="match status" value="1"/>
</dbReference>
<keyword evidence="9" id="KW-1185">Reference proteome</keyword>
<dbReference type="NCBIfam" id="NF004676">
    <property type="entry name" value="PRK06019.1-2"/>
    <property type="match status" value="1"/>
</dbReference>
<dbReference type="Pfam" id="PF22660">
    <property type="entry name" value="RS_preATP-grasp-like"/>
    <property type="match status" value="1"/>
</dbReference>
<dbReference type="PANTHER" id="PTHR11609:SF5">
    <property type="entry name" value="PHOSPHORIBOSYLAMINOIMIDAZOLE CARBOXYLASE"/>
    <property type="match status" value="1"/>
</dbReference>
<accession>A0A1I3WAC2</accession>
<dbReference type="InterPro" id="IPR054350">
    <property type="entry name" value="PurT/PurK_preATP-grasp"/>
</dbReference>
<comment type="function">
    <text evidence="6">Catalyzes the ATP-dependent conversion of 5-aminoimidazole ribonucleotide (AIR) and HCO(3)- to N5-carboxyaminoimidazole ribonucleotide (N5-CAIR).</text>
</comment>
<dbReference type="SUPFAM" id="SSF52440">
    <property type="entry name" value="PreATP-grasp domain"/>
    <property type="match status" value="1"/>
</dbReference>
<dbReference type="UniPathway" id="UPA00074">
    <property type="reaction ID" value="UER00942"/>
</dbReference>
<organism evidence="8 9">
    <name type="scientific">Methylophaga sulfidovorans</name>
    <dbReference type="NCBI Taxonomy" id="45496"/>
    <lineage>
        <taxon>Bacteria</taxon>
        <taxon>Pseudomonadati</taxon>
        <taxon>Pseudomonadota</taxon>
        <taxon>Gammaproteobacteria</taxon>
        <taxon>Thiotrichales</taxon>
        <taxon>Piscirickettsiaceae</taxon>
        <taxon>Methylophaga</taxon>
    </lineage>
</organism>
<dbReference type="InterPro" id="IPR011761">
    <property type="entry name" value="ATP-grasp"/>
</dbReference>
<dbReference type="NCBIfam" id="NF004679">
    <property type="entry name" value="PRK06019.1-5"/>
    <property type="match status" value="1"/>
</dbReference>
<keyword evidence="4 5" id="KW-0067">ATP-binding</keyword>
<feature type="binding site" evidence="5">
    <location>
        <position position="147"/>
    </location>
    <ligand>
        <name>ATP</name>
        <dbReference type="ChEBI" id="CHEBI:30616"/>
    </ligand>
</feature>
<dbReference type="Pfam" id="PF17769">
    <property type="entry name" value="PurK_C"/>
    <property type="match status" value="1"/>
</dbReference>
<comment type="function">
    <text evidence="5">Catalyzes the ATP-dependent conversion of 5-aminoimidazole ribonucleotide (AIR) and HCO(3)(-) to N5-carboxyaminoimidazole ribonucleotide (N5-CAIR).</text>
</comment>
<dbReference type="RefSeq" id="WP_091711920.1">
    <property type="nucleotide sequence ID" value="NZ_FOSH01000004.1"/>
</dbReference>
<dbReference type="FunFam" id="3.30.1490.20:FF:000015">
    <property type="entry name" value="N5-carboxyaminoimidazole ribonucleotide synthase"/>
    <property type="match status" value="1"/>
</dbReference>
<evidence type="ECO:0000256" key="5">
    <source>
        <dbReference type="HAMAP-Rule" id="MF_01928"/>
    </source>
</evidence>
<evidence type="ECO:0000256" key="1">
    <source>
        <dbReference type="ARBA" id="ARBA00022598"/>
    </source>
</evidence>
<dbReference type="GO" id="GO:0034028">
    <property type="term" value="F:5-(carboxyamino)imidazole ribonucleotide synthase activity"/>
    <property type="evidence" value="ECO:0007669"/>
    <property type="project" value="UniProtKB-UniRule"/>
</dbReference>
<dbReference type="NCBIfam" id="NF004675">
    <property type="entry name" value="PRK06019.1-1"/>
    <property type="match status" value="1"/>
</dbReference>
<comment type="similarity">
    <text evidence="5 6">Belongs to the PurK/PurT family.</text>
</comment>
<evidence type="ECO:0000256" key="2">
    <source>
        <dbReference type="ARBA" id="ARBA00022741"/>
    </source>
</evidence>
<dbReference type="InterPro" id="IPR005875">
    <property type="entry name" value="PurK"/>
</dbReference>
<dbReference type="GO" id="GO:0005524">
    <property type="term" value="F:ATP binding"/>
    <property type="evidence" value="ECO:0007669"/>
    <property type="project" value="UniProtKB-UniRule"/>
</dbReference>
<feature type="binding site" evidence="5">
    <location>
        <begin position="152"/>
        <end position="158"/>
    </location>
    <ligand>
        <name>ATP</name>
        <dbReference type="ChEBI" id="CHEBI:30616"/>
    </ligand>
</feature>
<dbReference type="NCBIfam" id="TIGR01161">
    <property type="entry name" value="purK"/>
    <property type="match status" value="1"/>
</dbReference>
<dbReference type="AlphaFoldDB" id="A0A1I3WAC2"/>
<dbReference type="InterPro" id="IPR040686">
    <property type="entry name" value="PurK_C"/>
</dbReference>
<dbReference type="GO" id="GO:0006189">
    <property type="term" value="P:'de novo' IMP biosynthetic process"/>
    <property type="evidence" value="ECO:0007669"/>
    <property type="project" value="UniProtKB-UniRule"/>
</dbReference>
<protein>
    <recommendedName>
        <fullName evidence="5 6">N5-carboxyaminoimidazole ribonucleotide synthase</fullName>
        <shortName evidence="5 6">N5-CAIR synthase</shortName>
        <ecNumber evidence="5 6">6.3.4.18</ecNumber>
    </recommendedName>
    <alternativeName>
        <fullName evidence="5 6">5-(carboxyamino)imidazole ribonucleotide synthetase</fullName>
    </alternativeName>
</protein>
<dbReference type="EMBL" id="FOSH01000004">
    <property type="protein sequence ID" value="SFK03376.1"/>
    <property type="molecule type" value="Genomic_DNA"/>
</dbReference>
<feature type="binding site" evidence="5">
    <location>
        <position position="190"/>
    </location>
    <ligand>
        <name>ATP</name>
        <dbReference type="ChEBI" id="CHEBI:30616"/>
    </ligand>
</feature>
<dbReference type="Gene3D" id="3.40.50.20">
    <property type="match status" value="1"/>
</dbReference>
<dbReference type="Gene3D" id="3.30.470.20">
    <property type="entry name" value="ATP-grasp fold, B domain"/>
    <property type="match status" value="1"/>
</dbReference>
<dbReference type="EC" id="6.3.4.18" evidence="5 6"/>
<feature type="binding site" evidence="5">
    <location>
        <begin position="267"/>
        <end position="268"/>
    </location>
    <ligand>
        <name>ATP</name>
        <dbReference type="ChEBI" id="CHEBI:30616"/>
    </ligand>
</feature>
<dbReference type="FunFam" id="3.30.470.20:FF:000029">
    <property type="entry name" value="N5-carboxyaminoimidazole ribonucleotide synthase"/>
    <property type="match status" value="1"/>
</dbReference>
<keyword evidence="3 5" id="KW-0658">Purine biosynthesis</keyword>
<comment type="subunit">
    <text evidence="5 6">Homodimer.</text>
</comment>
<feature type="binding site" evidence="5">
    <location>
        <position position="213"/>
    </location>
    <ligand>
        <name>ATP</name>
        <dbReference type="ChEBI" id="CHEBI:30616"/>
    </ligand>
</feature>
<feature type="binding site" evidence="5">
    <location>
        <begin position="182"/>
        <end position="185"/>
    </location>
    <ligand>
        <name>ATP</name>
        <dbReference type="ChEBI" id="CHEBI:30616"/>
    </ligand>
</feature>
<dbReference type="GO" id="GO:0004638">
    <property type="term" value="F:phosphoribosylaminoimidazole carboxylase activity"/>
    <property type="evidence" value="ECO:0007669"/>
    <property type="project" value="InterPro"/>
</dbReference>
<evidence type="ECO:0000259" key="7">
    <source>
        <dbReference type="PROSITE" id="PS50975"/>
    </source>
</evidence>
<dbReference type="NCBIfam" id="NF004677">
    <property type="entry name" value="PRK06019.1-3"/>
    <property type="match status" value="1"/>
</dbReference>
<dbReference type="GO" id="GO:0046872">
    <property type="term" value="F:metal ion binding"/>
    <property type="evidence" value="ECO:0007669"/>
    <property type="project" value="InterPro"/>
</dbReference>
<dbReference type="InterPro" id="IPR011054">
    <property type="entry name" value="Rudment_hybrid_motif"/>
</dbReference>
<dbReference type="HAMAP" id="MF_01928">
    <property type="entry name" value="PurK"/>
    <property type="match status" value="1"/>
</dbReference>